<feature type="chain" id="PRO_5031245995" evidence="1">
    <location>
        <begin position="18"/>
        <end position="268"/>
    </location>
</feature>
<comment type="caution">
    <text evidence="3">The sequence shown here is derived from an EMBL/GenBank/DDBJ whole genome shotgun (WGS) entry which is preliminary data.</text>
</comment>
<evidence type="ECO:0000259" key="2">
    <source>
        <dbReference type="Pfam" id="PF13349"/>
    </source>
</evidence>
<name>A0A7X2YXD7_9BACL</name>
<dbReference type="InterPro" id="IPR025164">
    <property type="entry name" value="Toastrack_DUF4097"/>
</dbReference>
<evidence type="ECO:0000313" key="4">
    <source>
        <dbReference type="Proteomes" id="UP000447876"/>
    </source>
</evidence>
<evidence type="ECO:0000313" key="3">
    <source>
        <dbReference type="EMBL" id="MUG43629.1"/>
    </source>
</evidence>
<gene>
    <name evidence="3" type="ORF">GNP95_01195</name>
</gene>
<dbReference type="OrthoDB" id="2608171at2"/>
<accession>A0A7X2YXD7</accession>
<keyword evidence="1" id="KW-0732">Signal</keyword>
<dbReference type="RefSeq" id="WP_155609108.1">
    <property type="nucleotide sequence ID" value="NZ_WNZW01000001.1"/>
</dbReference>
<dbReference type="PROSITE" id="PS51257">
    <property type="entry name" value="PROKAR_LIPOPROTEIN"/>
    <property type="match status" value="1"/>
</dbReference>
<evidence type="ECO:0000256" key="1">
    <source>
        <dbReference type="SAM" id="SignalP"/>
    </source>
</evidence>
<protein>
    <submittedName>
        <fullName evidence="3">DUF4097 family beta strand repeat protein</fullName>
    </submittedName>
</protein>
<dbReference type="AlphaFoldDB" id="A0A7X2YXD7"/>
<dbReference type="EMBL" id="WNZW01000001">
    <property type="protein sequence ID" value="MUG43629.1"/>
    <property type="molecule type" value="Genomic_DNA"/>
</dbReference>
<dbReference type="Pfam" id="PF13349">
    <property type="entry name" value="DUF4097"/>
    <property type="match status" value="1"/>
</dbReference>
<reference evidence="3 4" key="1">
    <citation type="submission" date="2019-11" db="EMBL/GenBank/DDBJ databases">
        <title>Draft genome sequences of five Paenibacillus species of dairy origin.</title>
        <authorList>
            <person name="Olajide A.M."/>
            <person name="Chen S."/>
            <person name="Lapointe G."/>
        </authorList>
    </citation>
    <scope>NUCLEOTIDE SEQUENCE [LARGE SCALE GENOMIC DNA]</scope>
    <source>
        <strain evidence="3 4">12CR55</strain>
    </source>
</reference>
<sequence length="268" mass="27665">MNLMINRKIKMITTALAAVLTLSLSGCDSKPSVNSAGQTFDGKQVEEIILNTDGQNIEIRPAGSSEIKVSTKGGKEISAELNGGVLDVKYGSSSSLVNFKTDTLQVELPDKQFRKISLTAFAGQITGEGLKADELVFTGDSGSLEINGFEGNHIRGKVASGDIELNGITGDFHIENDAGNVKVSHNGQLAQGCSIRTGTGKVEIAFENAPGALEIDASTESGKIESSLTSASAVNAAGAGQELKAMIGSASGAPILTIKSSSGSIYIK</sequence>
<proteinExistence type="predicted"/>
<feature type="domain" description="DUF4097" evidence="2">
    <location>
        <begin position="45"/>
        <end position="267"/>
    </location>
</feature>
<feature type="signal peptide" evidence="1">
    <location>
        <begin position="1"/>
        <end position="17"/>
    </location>
</feature>
<dbReference type="Proteomes" id="UP000447876">
    <property type="component" value="Unassembled WGS sequence"/>
</dbReference>
<organism evidence="3 4">
    <name type="scientific">Paenibacillus woosongensis</name>
    <dbReference type="NCBI Taxonomy" id="307580"/>
    <lineage>
        <taxon>Bacteria</taxon>
        <taxon>Bacillati</taxon>
        <taxon>Bacillota</taxon>
        <taxon>Bacilli</taxon>
        <taxon>Bacillales</taxon>
        <taxon>Paenibacillaceae</taxon>
        <taxon>Paenibacillus</taxon>
    </lineage>
</organism>